<dbReference type="OrthoDB" id="680700at2"/>
<evidence type="ECO:0000313" key="4">
    <source>
        <dbReference type="Proteomes" id="UP000198931"/>
    </source>
</evidence>
<proteinExistence type="predicted"/>
<reference evidence="3 4" key="1">
    <citation type="submission" date="2016-10" db="EMBL/GenBank/DDBJ databases">
        <authorList>
            <person name="de Groot N.N."/>
        </authorList>
    </citation>
    <scope>NUCLEOTIDE SEQUENCE [LARGE SCALE GENOMIC DNA]</scope>
    <source>
        <strain evidence="3 4">DSM 26000</strain>
    </source>
</reference>
<keyword evidence="2" id="KW-1133">Transmembrane helix</keyword>
<evidence type="ECO:0008006" key="5">
    <source>
        <dbReference type="Google" id="ProtNLM"/>
    </source>
</evidence>
<protein>
    <recommendedName>
        <fullName evidence="5">Translocation/assembly module TamB</fullName>
    </recommendedName>
</protein>
<dbReference type="RefSeq" id="WP_090079021.1">
    <property type="nucleotide sequence ID" value="NZ_FOQT01000001.1"/>
</dbReference>
<evidence type="ECO:0000256" key="2">
    <source>
        <dbReference type="SAM" id="Phobius"/>
    </source>
</evidence>
<accession>A0A1I3EDS8</accession>
<sequence>MAKIENNKNNNSDHEKKTLSEQVGQKVSDIEDNVVKTVEDAKNLLKDTVEHPIETAKEFGNQAVKDVTSYTWWAKLLLILFWSVLSLVILIFIAINLPVTKRYVANQAIKLLNSDFKAKMTTQNVDVDIFGVVRIQGLKIQDDKGLDFIKVRDFTASSDWFSIISNPNDIKFRSLTLSNADIKVVTYKGENKANFISFIDKFSSDKKKKTGVFQMNTRLYILNSKVSIINQNHEGDAGRWVIADNVNLKVPVLKVNGANVSAQINNFSFNTKRWGKTTQVETFSTDFSYTPKSLILKDLTFNTDHSLLIGDIVFNLDPKTGWQDFADKVKLDFNLKKGSQLSGYDLSYFMTRWDNYKPFSVSGKMNGALNKFYLENFQVGNKQVAINTSTLKATNLLKGNFQIETNRLSTDLTYIDLKAMLPTFISSKMKNFADEFGRLKYAGAVRVTPKQIFVPAGSLITGIGQAKISSFYLEDFSTDLPKFRGYAEVNNLNTSVITKNQQVGLLSGKFNLNGQSLDVNKIVLKTKSQISRVEILGKEINNIYLDGILDHKTYRGIANINDEQVKANVNGFFDFSTNNLKGDFLADVSSLNLNYFSNSPSLQNFSGKINAKIAMTSLNDLILDANLQNVDFSTANQRFNIPNGDIKTYFENGSRIVNVAIPDVVNGEIAGKFNLGDLAGMVQNGLNKILAGSGVQKSFRGQDFKYNFDVQQALISYFQPNVSIPNGLKVEGSFDGNSNNLVLNADASSLKYLMTKTEEISEADKALALANPSYRIQERALVAKDSAMVDQISIKINTANLDGQLQANIGRIAYNSNILKDISLKGRNEGDKILHLAANFKLGSPQEEIDEKLNDYAINLNQTTNAEGDYVVRFEPTQIKLKNVIWSIDTSPELNESITYRKKTKDFLIENFWIYSDESELLLRNAVFKSAKDFTAEGEVKNFQLSKILALSKSENSMDITGVANGTFQLEMDKSNLKPIIDFNIENIVLNGQKMGNILIEAKNSSSPNIFDISAKVLSSDTFGNNTLNLTGTVNNNTKSPTLDLTAAMDQFDLAFTQEFVKTVFGNVRGKASGNLKISGTLANIDYSGDIAMKKFGLKLLFTGVDYSFDDTVIPLSKGLAVLNDIGIKDGRTNSKGSISGAIQFESLASLGVNLVMRADNLLLLDTQQKDFDLFWGRVYGKGDLFVDGPVSALNISTPNMKALNNSIFTFNSNSTANVEEFKMLRFLEKDKAGTVTVQDRKKYGANMNVDFTLDVDKGTTVNVLVGDDVGDISVRGDATNLKFNLGRNGNIAMNGKYLVDNGTFVSKSILNRTFQIAKNSSIEWDGNALAPVLDINANYLRTVTNAGEYLNVGLLQPITVVLTTKITQTLNNPKIALDVSAPDVSSQIKETLAAKMSQEDEKVLQFGSILVLNSFNVQNSGGINFNVGKTAENTGYAILLKQLGSVLNSISNEFQVNLDYIQGDQASNTGDRANAGVSIVLSPRVTLKTGLGIPLSKSSDANVNYLSGEGIVEYDFSKKNDGSRIVRFYSKPSNIGLVGGGTTGNSGANQSYGAGVVYSKSFNTIFKRNRKNKNNQSENAEIKKDSIKIDTLK</sequence>
<keyword evidence="2" id="KW-0812">Transmembrane</keyword>
<evidence type="ECO:0000313" key="3">
    <source>
        <dbReference type="EMBL" id="SFH97137.1"/>
    </source>
</evidence>
<name>A0A1I3EDS8_9FLAO</name>
<gene>
    <name evidence="3" type="ORF">SAMN05443292_1023</name>
</gene>
<dbReference type="EMBL" id="FOQT01000001">
    <property type="protein sequence ID" value="SFH97137.1"/>
    <property type="molecule type" value="Genomic_DNA"/>
</dbReference>
<organism evidence="3 4">
    <name type="scientific">Halpernia frigidisoli</name>
    <dbReference type="NCBI Taxonomy" id="1125876"/>
    <lineage>
        <taxon>Bacteria</taxon>
        <taxon>Pseudomonadati</taxon>
        <taxon>Bacteroidota</taxon>
        <taxon>Flavobacteriia</taxon>
        <taxon>Flavobacteriales</taxon>
        <taxon>Weeksellaceae</taxon>
        <taxon>Chryseobacterium group</taxon>
        <taxon>Halpernia</taxon>
    </lineage>
</organism>
<evidence type="ECO:0000256" key="1">
    <source>
        <dbReference type="SAM" id="MobiDB-lite"/>
    </source>
</evidence>
<feature type="region of interest" description="Disordered" evidence="1">
    <location>
        <begin position="1"/>
        <end position="23"/>
    </location>
</feature>
<keyword evidence="4" id="KW-1185">Reference proteome</keyword>
<keyword evidence="2" id="KW-0472">Membrane</keyword>
<dbReference type="STRING" id="1125876.SAMN05443292_1023"/>
<dbReference type="Proteomes" id="UP000198931">
    <property type="component" value="Unassembled WGS sequence"/>
</dbReference>
<feature type="transmembrane region" description="Helical" evidence="2">
    <location>
        <begin position="76"/>
        <end position="97"/>
    </location>
</feature>